<organism evidence="3 4">
    <name type="scientific">Thiohalomonas denitrificans</name>
    <dbReference type="NCBI Taxonomy" id="415747"/>
    <lineage>
        <taxon>Bacteria</taxon>
        <taxon>Pseudomonadati</taxon>
        <taxon>Pseudomonadota</taxon>
        <taxon>Gammaproteobacteria</taxon>
        <taxon>Thiohalomonadales</taxon>
        <taxon>Thiohalomonadaceae</taxon>
        <taxon>Thiohalomonas</taxon>
    </lineage>
</organism>
<feature type="compositionally biased region" description="Basic and acidic residues" evidence="1">
    <location>
        <begin position="164"/>
        <end position="186"/>
    </location>
</feature>
<evidence type="ECO:0000256" key="1">
    <source>
        <dbReference type="SAM" id="MobiDB-lite"/>
    </source>
</evidence>
<evidence type="ECO:0000259" key="2">
    <source>
        <dbReference type="Pfam" id="PF09557"/>
    </source>
</evidence>
<reference evidence="3 4" key="1">
    <citation type="submission" date="2016-10" db="EMBL/GenBank/DDBJ databases">
        <authorList>
            <person name="de Groot N.N."/>
        </authorList>
    </citation>
    <scope>NUCLEOTIDE SEQUENCE [LARGE SCALE GENOMIC DNA]</scope>
    <source>
        <strain evidence="3 4">HLD2</strain>
    </source>
</reference>
<dbReference type="RefSeq" id="WP_217631972.1">
    <property type="nucleotide sequence ID" value="NZ_FMWD01000006.1"/>
</dbReference>
<protein>
    <submittedName>
        <fullName evidence="3">Conserved domain-containing protein</fullName>
    </submittedName>
</protein>
<sequence>MDVVDKDGIHGRVVANGPPTNGEEQWIVEVEDRSLLVPVHALEPRGDEYFLPVRFADIETAGEGSTITVPVMEERLRVEKRPYEERVTVEKWVESHDEWVDLPTEGEEIAIERVAVNQEVDTPVDAHYDGETLVIPLFEEVVVTEKRLVLREEVRITKHRSQRSRPEKVTLRREEVAVKRDKQQPH</sequence>
<feature type="domain" description="DUF2382" evidence="2">
    <location>
        <begin position="70"/>
        <end position="178"/>
    </location>
</feature>
<dbReference type="InterPro" id="IPR019060">
    <property type="entry name" value="DUF2382"/>
</dbReference>
<proteinExistence type="predicted"/>
<feature type="region of interest" description="Disordered" evidence="1">
    <location>
        <begin position="161"/>
        <end position="186"/>
    </location>
</feature>
<dbReference type="Pfam" id="PF09557">
    <property type="entry name" value="DUF2382"/>
    <property type="match status" value="1"/>
</dbReference>
<keyword evidence="4" id="KW-1185">Reference proteome</keyword>
<dbReference type="PANTHER" id="PTHR38463:SF1">
    <property type="entry name" value="STRESS RESPONSE PROTEIN YSNF"/>
    <property type="match status" value="1"/>
</dbReference>
<dbReference type="Proteomes" id="UP000199648">
    <property type="component" value="Unassembled WGS sequence"/>
</dbReference>
<feature type="region of interest" description="Disordered" evidence="1">
    <location>
        <begin position="1"/>
        <end position="21"/>
    </location>
</feature>
<dbReference type="AlphaFoldDB" id="A0A1G5QLB7"/>
<dbReference type="STRING" id="415747.SAMN03097708_02305"/>
<accession>A0A1G5QLB7</accession>
<name>A0A1G5QLB7_9GAMM</name>
<gene>
    <name evidence="3" type="ORF">SAMN03097708_02305</name>
</gene>
<dbReference type="PANTHER" id="PTHR38463">
    <property type="entry name" value="STRESS RESPONSE PROTEIN YSNF"/>
    <property type="match status" value="1"/>
</dbReference>
<feature type="compositionally biased region" description="Basic and acidic residues" evidence="1">
    <location>
        <begin position="1"/>
        <end position="10"/>
    </location>
</feature>
<evidence type="ECO:0000313" key="3">
    <source>
        <dbReference type="EMBL" id="SCZ62350.1"/>
    </source>
</evidence>
<evidence type="ECO:0000313" key="4">
    <source>
        <dbReference type="Proteomes" id="UP000199648"/>
    </source>
</evidence>
<dbReference type="EMBL" id="FMWD01000006">
    <property type="protein sequence ID" value="SCZ62350.1"/>
    <property type="molecule type" value="Genomic_DNA"/>
</dbReference>
<dbReference type="InterPro" id="IPR052967">
    <property type="entry name" value="Stress_Response_Assoc"/>
</dbReference>